<dbReference type="Pfam" id="PF01904">
    <property type="entry name" value="DUF72"/>
    <property type="match status" value="1"/>
</dbReference>
<dbReference type="InterPro" id="IPR036520">
    <property type="entry name" value="UPF0759_sf"/>
</dbReference>
<sequence>MYSQQLFMGTSGLVLPFKNRNAYPPEFEGRSRLQVYGALFNSIEINSIFYKLPRSSTINQWSQSVPDNFRFTFKLWKQITHNKALAFDQADIEAFFDVIAGAVDRSGCILIQFPASVKAALFKKLELMLLGIQQANTSGWPIAVEFRSPEWYKEPVYELLNAYGAAMVYHDKAGSTSPHPQLEAAHIYLRFHGPGGDYKGSYDQGLLYEYAGYIAEWLGEGKSVYVYFNNTIGAAVDNLKTLERFLQEDYLTG</sequence>
<dbReference type="InterPro" id="IPR002763">
    <property type="entry name" value="DUF72"/>
</dbReference>
<keyword evidence="2" id="KW-1185">Reference proteome</keyword>
<dbReference type="EMBL" id="JAVDTI010000002">
    <property type="protein sequence ID" value="MDR6804712.1"/>
    <property type="molecule type" value="Genomic_DNA"/>
</dbReference>
<dbReference type="SUPFAM" id="SSF117396">
    <property type="entry name" value="TM1631-like"/>
    <property type="match status" value="1"/>
</dbReference>
<comment type="caution">
    <text evidence="1">The sequence shown here is derived from an EMBL/GenBank/DDBJ whole genome shotgun (WGS) entry which is preliminary data.</text>
</comment>
<name>A0ABU1QUB2_9BACT</name>
<dbReference type="Proteomes" id="UP001264980">
    <property type="component" value="Unassembled WGS sequence"/>
</dbReference>
<evidence type="ECO:0000313" key="2">
    <source>
        <dbReference type="Proteomes" id="UP001264980"/>
    </source>
</evidence>
<reference evidence="1 2" key="1">
    <citation type="submission" date="2023-07" db="EMBL/GenBank/DDBJ databases">
        <title>Sorghum-associated microbial communities from plants grown in Nebraska, USA.</title>
        <authorList>
            <person name="Schachtman D."/>
        </authorList>
    </citation>
    <scope>NUCLEOTIDE SEQUENCE [LARGE SCALE GENOMIC DNA]</scope>
    <source>
        <strain evidence="1 2">BE57</strain>
    </source>
</reference>
<organism evidence="1 2">
    <name type="scientific">Dyadobacter fermentans</name>
    <dbReference type="NCBI Taxonomy" id="94254"/>
    <lineage>
        <taxon>Bacteria</taxon>
        <taxon>Pseudomonadati</taxon>
        <taxon>Bacteroidota</taxon>
        <taxon>Cytophagia</taxon>
        <taxon>Cytophagales</taxon>
        <taxon>Spirosomataceae</taxon>
        <taxon>Dyadobacter</taxon>
    </lineage>
</organism>
<evidence type="ECO:0000313" key="1">
    <source>
        <dbReference type="EMBL" id="MDR6804712.1"/>
    </source>
</evidence>
<protein>
    <submittedName>
        <fullName evidence="1">Uncharacterized protein YecE (DUF72 family)</fullName>
    </submittedName>
</protein>
<gene>
    <name evidence="1" type="ORF">J2W84_001758</name>
</gene>
<proteinExistence type="predicted"/>
<dbReference type="PANTHER" id="PTHR30348:SF14">
    <property type="entry name" value="BLR8050 PROTEIN"/>
    <property type="match status" value="1"/>
</dbReference>
<dbReference type="Gene3D" id="3.20.20.410">
    <property type="entry name" value="Protein of unknown function UPF0759"/>
    <property type="match status" value="1"/>
</dbReference>
<accession>A0ABU1QUB2</accession>
<dbReference type="PANTHER" id="PTHR30348">
    <property type="entry name" value="UNCHARACTERIZED PROTEIN YECE"/>
    <property type="match status" value="1"/>
</dbReference>